<dbReference type="Proteomes" id="UP001515480">
    <property type="component" value="Unassembled WGS sequence"/>
</dbReference>
<feature type="chain" id="PRO_5044230368" description="DUF4388 domain-containing protein" evidence="1">
    <location>
        <begin position="26"/>
        <end position="314"/>
    </location>
</feature>
<evidence type="ECO:0000313" key="3">
    <source>
        <dbReference type="Proteomes" id="UP001515480"/>
    </source>
</evidence>
<evidence type="ECO:0000256" key="1">
    <source>
        <dbReference type="SAM" id="SignalP"/>
    </source>
</evidence>
<name>A0AB34K585_PRYPA</name>
<organism evidence="2 3">
    <name type="scientific">Prymnesium parvum</name>
    <name type="common">Toxic golden alga</name>
    <dbReference type="NCBI Taxonomy" id="97485"/>
    <lineage>
        <taxon>Eukaryota</taxon>
        <taxon>Haptista</taxon>
        <taxon>Haptophyta</taxon>
        <taxon>Prymnesiophyceae</taxon>
        <taxon>Prymnesiales</taxon>
        <taxon>Prymnesiaceae</taxon>
        <taxon>Prymnesium</taxon>
    </lineage>
</organism>
<evidence type="ECO:0000313" key="2">
    <source>
        <dbReference type="EMBL" id="KAL1528403.1"/>
    </source>
</evidence>
<comment type="caution">
    <text evidence="2">The sequence shown here is derived from an EMBL/GenBank/DDBJ whole genome shotgun (WGS) entry which is preliminary data.</text>
</comment>
<dbReference type="AlphaFoldDB" id="A0AB34K585"/>
<keyword evidence="1" id="KW-0732">Signal</keyword>
<proteinExistence type="predicted"/>
<feature type="signal peptide" evidence="1">
    <location>
        <begin position="1"/>
        <end position="25"/>
    </location>
</feature>
<evidence type="ECO:0008006" key="4">
    <source>
        <dbReference type="Google" id="ProtNLM"/>
    </source>
</evidence>
<dbReference type="EMBL" id="JBGBPQ010000002">
    <property type="protein sequence ID" value="KAL1528403.1"/>
    <property type="molecule type" value="Genomic_DNA"/>
</dbReference>
<keyword evidence="3" id="KW-1185">Reference proteome</keyword>
<accession>A0AB34K585</accession>
<sequence length="314" mass="33376">MLLRGMTPRLVLLMFVSCPPHAAHSLGPLPTPPRCPSLAASSRTSPPVMDGGVDGDAWADSLRNRIEQVREGLADVQVVVIESIVPGQRLSLTAPPQLVELFTANSAGSRIIMLGRQGVHVARFGVEVTLEKMTPRPVVPGIHPEGTADLTLRAGRLCEVVELLDGGVTSLWLGRGGRARWVSLDGEGAEGAAPLDAPLLERSEALEAMVVEWVELVRESGEPHAIRQLAAALDDLGPIPPSPLASRRAVWVAGLINPPAVQGRRTEALAADVRPGVLMARTAEERVSCVERALLASTRSLRRKAEGRSGESPP</sequence>
<reference evidence="2 3" key="1">
    <citation type="journal article" date="2024" name="Science">
        <title>Giant polyketide synthase enzymes in the biosynthesis of giant marine polyether toxins.</title>
        <authorList>
            <person name="Fallon T.R."/>
            <person name="Shende V.V."/>
            <person name="Wierzbicki I.H."/>
            <person name="Pendleton A.L."/>
            <person name="Watervoot N.F."/>
            <person name="Auber R.P."/>
            <person name="Gonzalez D.J."/>
            <person name="Wisecaver J.H."/>
            <person name="Moore B.S."/>
        </authorList>
    </citation>
    <scope>NUCLEOTIDE SEQUENCE [LARGE SCALE GENOMIC DNA]</scope>
    <source>
        <strain evidence="2 3">12B1</strain>
    </source>
</reference>
<gene>
    <name evidence="2" type="ORF">AB1Y20_009752</name>
</gene>
<protein>
    <recommendedName>
        <fullName evidence="4">DUF4388 domain-containing protein</fullName>
    </recommendedName>
</protein>